<feature type="domain" description="Lsr2 dimerization" evidence="1">
    <location>
        <begin position="1"/>
        <end position="60"/>
    </location>
</feature>
<evidence type="ECO:0000259" key="1">
    <source>
        <dbReference type="Pfam" id="PF11774"/>
    </source>
</evidence>
<accession>A0A372JF31</accession>
<evidence type="ECO:0000313" key="3">
    <source>
        <dbReference type="Proteomes" id="UP000261811"/>
    </source>
</evidence>
<sequence>MAEKVILVDDLDGGEGEDVRKRDFEILGRIFTIDLSDENDVRLRETLDTLTRYVEKSREVKQAGRSRKPRKSPVKLKGFTNADVRTWAKNEGLEVPDQGALPDAAYAAFVQAHPEASPDA</sequence>
<dbReference type="AlphaFoldDB" id="A0A372JF31"/>
<dbReference type="RefSeq" id="WP_117359935.1">
    <property type="nucleotide sequence ID" value="NZ_QURH01000751.1"/>
</dbReference>
<dbReference type="EMBL" id="QURH01000751">
    <property type="protein sequence ID" value="RFU38623.1"/>
    <property type="molecule type" value="Genomic_DNA"/>
</dbReference>
<gene>
    <name evidence="2" type="ORF">DZF91_26715</name>
</gene>
<protein>
    <submittedName>
        <fullName evidence="2">Lsr2 family protein</fullName>
    </submittedName>
</protein>
<dbReference type="OrthoDB" id="4113332at2"/>
<name>A0A372JF31_9ACTN</name>
<organism evidence="2 3">
    <name type="scientific">Actinomadura logoneensis</name>
    <dbReference type="NCBI Taxonomy" id="2293572"/>
    <lineage>
        <taxon>Bacteria</taxon>
        <taxon>Bacillati</taxon>
        <taxon>Actinomycetota</taxon>
        <taxon>Actinomycetes</taxon>
        <taxon>Streptosporangiales</taxon>
        <taxon>Thermomonosporaceae</taxon>
        <taxon>Actinomadura</taxon>
    </lineage>
</organism>
<dbReference type="InterPro" id="IPR042261">
    <property type="entry name" value="Lsr2-like_dimerization"/>
</dbReference>
<dbReference type="InterPro" id="IPR036625">
    <property type="entry name" value="E3-bd_dom_sf"/>
</dbReference>
<evidence type="ECO:0000313" key="2">
    <source>
        <dbReference type="EMBL" id="RFU38623.1"/>
    </source>
</evidence>
<dbReference type="InterPro" id="IPR024412">
    <property type="entry name" value="Lsr2_dim_dom"/>
</dbReference>
<proteinExistence type="predicted"/>
<dbReference type="Gene3D" id="4.10.320.10">
    <property type="entry name" value="E3-binding domain"/>
    <property type="match status" value="1"/>
</dbReference>
<dbReference type="GO" id="GO:0003677">
    <property type="term" value="F:DNA binding"/>
    <property type="evidence" value="ECO:0007669"/>
    <property type="project" value="InterPro"/>
</dbReference>
<keyword evidence="3" id="KW-1185">Reference proteome</keyword>
<dbReference type="Proteomes" id="UP000261811">
    <property type="component" value="Unassembled WGS sequence"/>
</dbReference>
<comment type="caution">
    <text evidence="2">The sequence shown here is derived from an EMBL/GenBank/DDBJ whole genome shotgun (WGS) entry which is preliminary data.</text>
</comment>
<dbReference type="GO" id="GO:0016746">
    <property type="term" value="F:acyltransferase activity"/>
    <property type="evidence" value="ECO:0007669"/>
    <property type="project" value="InterPro"/>
</dbReference>
<reference evidence="2 3" key="1">
    <citation type="submission" date="2018-08" db="EMBL/GenBank/DDBJ databases">
        <title>Actinomadura jelena sp. nov., a novel Actinomycete isolated from soil in Chad.</title>
        <authorList>
            <person name="Shi L."/>
        </authorList>
    </citation>
    <scope>NUCLEOTIDE SEQUENCE [LARGE SCALE GENOMIC DNA]</scope>
    <source>
        <strain evidence="2 3">NEAU-G17</strain>
    </source>
</reference>
<dbReference type="Pfam" id="PF11774">
    <property type="entry name" value="Lsr2"/>
    <property type="match status" value="1"/>
</dbReference>
<dbReference type="Gene3D" id="3.30.60.230">
    <property type="entry name" value="Lsr2, dimerization domain"/>
    <property type="match status" value="1"/>
</dbReference>